<dbReference type="EMBL" id="AB812038">
    <property type="protein sequence ID" value="BAQ01341.1"/>
    <property type="molecule type" value="Genomic_DNA"/>
</dbReference>
<dbReference type="InterPro" id="IPR016873">
    <property type="entry name" value="Caps_polysacc_synth_BcbE_prd"/>
</dbReference>
<proteinExistence type="predicted"/>
<dbReference type="Gene3D" id="3.90.550.10">
    <property type="entry name" value="Spore Coat Polysaccharide Biosynthesis Protein SpsA, Chain A"/>
    <property type="match status" value="1"/>
</dbReference>
<dbReference type="SUPFAM" id="SSF53448">
    <property type="entry name" value="Nucleotide-diphospho-sugar transferases"/>
    <property type="match status" value="1"/>
</dbReference>
<organism evidence="1">
    <name type="scientific">Escherichia coli</name>
    <dbReference type="NCBI Taxonomy" id="562"/>
    <lineage>
        <taxon>Bacteria</taxon>
        <taxon>Pseudomonadati</taxon>
        <taxon>Pseudomonadota</taxon>
        <taxon>Gammaproteobacteria</taxon>
        <taxon>Enterobacterales</taxon>
        <taxon>Enterobacteriaceae</taxon>
        <taxon>Escherichia</taxon>
    </lineage>
</organism>
<dbReference type="AlphaFoldDB" id="A0A0A8J4Z7"/>
<evidence type="ECO:0000313" key="1">
    <source>
        <dbReference type="EMBL" id="BAQ01341.1"/>
    </source>
</evidence>
<protein>
    <submittedName>
        <fullName evidence="1">Putative glycosyltransferase</fullName>
    </submittedName>
</protein>
<dbReference type="GO" id="GO:0016740">
    <property type="term" value="F:transferase activity"/>
    <property type="evidence" value="ECO:0007669"/>
    <property type="project" value="UniProtKB-KW"/>
</dbReference>
<dbReference type="PIRSF" id="PIRSF028162">
    <property type="entry name" value="BcbE_prd"/>
    <property type="match status" value="1"/>
</dbReference>
<accession>A0A0A8J4Z7</accession>
<keyword evidence="1" id="KW-0808">Transferase</keyword>
<reference evidence="1" key="1">
    <citation type="journal article" date="2014" name="DNA Res.">
        <title>A complete view of the genetic diversity of the Escherichia coli O-antigen biosynthesis gene cluster.</title>
        <authorList>
            <person name="Iguchi A."/>
            <person name="Iyoda S."/>
            <person name="Kikuchi T."/>
            <person name="Ogura Y."/>
            <person name="Katsura K."/>
            <person name="Ohnishi M."/>
            <person name="Hayashi T."/>
            <person name="Thomson N.R."/>
        </authorList>
    </citation>
    <scope>NUCLEOTIDE SEQUENCE</scope>
    <source>
        <strain evidence="1">H68</strain>
    </source>
</reference>
<sequence length="253" mass="28738">MVMSQEVNNMNIVITMAGLGKRFRDAGYTCPKYEIVVHGHTLFYWSMSSLKTFIDAGANFIFVVRKEDNAKCFIEEQSCKANIKSCRILEIDELTDGQATSALLGGDLITEPELPFIVYNIDTFVHPDSLPVSAVQGNGWIPCFPGKGEGWSFAQVDVDNRVIDLREKVRISEHATIGLYWFSSFNLYRDIYFEYYKDSSNMEKGEKYIAPMYREMIQKGLDVYIHQVPFDAVSPLGTPTEVQCFMSAKKPQV</sequence>
<dbReference type="InterPro" id="IPR029044">
    <property type="entry name" value="Nucleotide-diphossugar_trans"/>
</dbReference>
<dbReference type="CDD" id="cd04183">
    <property type="entry name" value="GT2_BcE_like"/>
    <property type="match status" value="1"/>
</dbReference>
<name>A0A0A8J4Z7_ECOLX</name>